<dbReference type="Gene3D" id="2.60.40.150">
    <property type="entry name" value="C2 domain"/>
    <property type="match status" value="1"/>
</dbReference>
<comment type="caution">
    <text evidence="3">The sequence shown here is derived from an EMBL/GenBank/DDBJ whole genome shotgun (WGS) entry which is preliminary data.</text>
</comment>
<evidence type="ECO:0000313" key="3">
    <source>
        <dbReference type="EMBL" id="CAF3992329.1"/>
    </source>
</evidence>
<dbReference type="EMBL" id="CAJOBA010034797">
    <property type="protein sequence ID" value="CAF3992329.1"/>
    <property type="molecule type" value="Genomic_DNA"/>
</dbReference>
<dbReference type="InterPro" id="IPR035892">
    <property type="entry name" value="C2_domain_sf"/>
</dbReference>
<sequence>MTNRQVEVLVGEARGLHNRNIQNTNNDTFVEVYVDKHCKQRTKVVNTIEYPTWNETLILNLPDLEKHHLLHVHVYSKDIVGKDSIGSATIDLKQIIGGAEFDQWVQLSGPLHLSTFGEVHLTIKYLVSTDSFAYITFISRLKEHSTL</sequence>
<evidence type="ECO:0000313" key="4">
    <source>
        <dbReference type="Proteomes" id="UP000682733"/>
    </source>
</evidence>
<accession>A0A8S2N731</accession>
<dbReference type="PANTHER" id="PTHR47264">
    <property type="entry name" value="OS01G0128800 PROTEIN"/>
    <property type="match status" value="1"/>
</dbReference>
<name>A0A8S2N731_9BILA</name>
<dbReference type="Pfam" id="PF00168">
    <property type="entry name" value="C2"/>
    <property type="match status" value="1"/>
</dbReference>
<dbReference type="CDD" id="cd00030">
    <property type="entry name" value="C2"/>
    <property type="match status" value="1"/>
</dbReference>
<evidence type="ECO:0000259" key="1">
    <source>
        <dbReference type="PROSITE" id="PS50004"/>
    </source>
</evidence>
<feature type="domain" description="C2" evidence="1">
    <location>
        <begin position="1"/>
        <end position="105"/>
    </location>
</feature>
<dbReference type="PANTHER" id="PTHR47264:SF3">
    <property type="entry name" value="SYNAPTOTAGMIN-5 ISOFORM X1"/>
    <property type="match status" value="1"/>
</dbReference>
<dbReference type="SUPFAM" id="SSF49562">
    <property type="entry name" value="C2 domain (Calcium/lipid-binding domain, CaLB)"/>
    <property type="match status" value="1"/>
</dbReference>
<dbReference type="EMBL" id="CAJNOK010013267">
    <property type="protein sequence ID" value="CAF1181022.1"/>
    <property type="molecule type" value="Genomic_DNA"/>
</dbReference>
<dbReference type="InterPro" id="IPR000008">
    <property type="entry name" value="C2_dom"/>
</dbReference>
<protein>
    <recommendedName>
        <fullName evidence="1">C2 domain-containing protein</fullName>
    </recommendedName>
</protein>
<evidence type="ECO:0000313" key="2">
    <source>
        <dbReference type="EMBL" id="CAF1181022.1"/>
    </source>
</evidence>
<gene>
    <name evidence="2" type="ORF">OVA965_LOCUS23061</name>
    <name evidence="3" type="ORF">TMI583_LOCUS23781</name>
</gene>
<organism evidence="3 4">
    <name type="scientific">Didymodactylos carnosus</name>
    <dbReference type="NCBI Taxonomy" id="1234261"/>
    <lineage>
        <taxon>Eukaryota</taxon>
        <taxon>Metazoa</taxon>
        <taxon>Spiralia</taxon>
        <taxon>Gnathifera</taxon>
        <taxon>Rotifera</taxon>
        <taxon>Eurotatoria</taxon>
        <taxon>Bdelloidea</taxon>
        <taxon>Philodinida</taxon>
        <taxon>Philodinidae</taxon>
        <taxon>Didymodactylos</taxon>
    </lineage>
</organism>
<dbReference type="SMART" id="SM00239">
    <property type="entry name" value="C2"/>
    <property type="match status" value="1"/>
</dbReference>
<dbReference type="Proteomes" id="UP000682733">
    <property type="component" value="Unassembled WGS sequence"/>
</dbReference>
<proteinExistence type="predicted"/>
<dbReference type="Proteomes" id="UP000677228">
    <property type="component" value="Unassembled WGS sequence"/>
</dbReference>
<dbReference type="PROSITE" id="PS50004">
    <property type="entry name" value="C2"/>
    <property type="match status" value="1"/>
</dbReference>
<dbReference type="AlphaFoldDB" id="A0A8S2N731"/>
<reference evidence="3" key="1">
    <citation type="submission" date="2021-02" db="EMBL/GenBank/DDBJ databases">
        <authorList>
            <person name="Nowell W R."/>
        </authorList>
    </citation>
    <scope>NUCLEOTIDE SEQUENCE</scope>
</reference>